<protein>
    <submittedName>
        <fullName evidence="2">Maleylpyruvate isomerase family mycothiol-dependent enzyme</fullName>
    </submittedName>
</protein>
<organism evidence="2 3">
    <name type="scientific">Actinosynnema pretiosum subsp. pretiosum</name>
    <dbReference type="NCBI Taxonomy" id="103721"/>
    <lineage>
        <taxon>Bacteria</taxon>
        <taxon>Bacillati</taxon>
        <taxon>Actinomycetota</taxon>
        <taxon>Actinomycetes</taxon>
        <taxon>Pseudonocardiales</taxon>
        <taxon>Pseudonocardiaceae</taxon>
        <taxon>Actinosynnema</taxon>
    </lineage>
</organism>
<evidence type="ECO:0000259" key="1">
    <source>
        <dbReference type="Pfam" id="PF11716"/>
    </source>
</evidence>
<dbReference type="Gene3D" id="1.20.120.450">
    <property type="entry name" value="dinb family like domain"/>
    <property type="match status" value="1"/>
</dbReference>
<dbReference type="Pfam" id="PF11716">
    <property type="entry name" value="MDMPI_N"/>
    <property type="match status" value="1"/>
</dbReference>
<dbReference type="InterPro" id="IPR034660">
    <property type="entry name" value="DinB/YfiT-like"/>
</dbReference>
<proteinExistence type="predicted"/>
<accession>A0AA45L4W8</accession>
<evidence type="ECO:0000313" key="3">
    <source>
        <dbReference type="Proteomes" id="UP000677152"/>
    </source>
</evidence>
<dbReference type="NCBIfam" id="TIGR03083">
    <property type="entry name" value="maleylpyruvate isomerase family mycothiol-dependent enzyme"/>
    <property type="match status" value="1"/>
</dbReference>
<dbReference type="InterPro" id="IPR017517">
    <property type="entry name" value="Maleyloyr_isom"/>
</dbReference>
<keyword evidence="2" id="KW-0413">Isomerase</keyword>
<feature type="domain" description="Mycothiol-dependent maleylpyruvate isomerase metal-binding" evidence="1">
    <location>
        <begin position="27"/>
        <end position="148"/>
    </location>
</feature>
<evidence type="ECO:0000313" key="2">
    <source>
        <dbReference type="EMBL" id="QUF02905.1"/>
    </source>
</evidence>
<dbReference type="SUPFAM" id="SSF109854">
    <property type="entry name" value="DinB/YfiT-like putative metalloenzymes"/>
    <property type="match status" value="1"/>
</dbReference>
<dbReference type="GO" id="GO:0046872">
    <property type="term" value="F:metal ion binding"/>
    <property type="evidence" value="ECO:0007669"/>
    <property type="project" value="InterPro"/>
</dbReference>
<gene>
    <name evidence="2" type="ORF">KCV87_26185</name>
</gene>
<dbReference type="EMBL" id="CP073249">
    <property type="protein sequence ID" value="QUF02905.1"/>
    <property type="molecule type" value="Genomic_DNA"/>
</dbReference>
<reference evidence="2" key="1">
    <citation type="submission" date="2021-04" db="EMBL/GenBank/DDBJ databases">
        <title>Genomic sequence of Actinosynnema pretiosum subsp. pretiosum ATCC 31280 (C-14919).</title>
        <authorList>
            <person name="Bai L."/>
            <person name="Wang X."/>
            <person name="Xiao Y."/>
        </authorList>
    </citation>
    <scope>NUCLEOTIDE SEQUENCE</scope>
    <source>
        <strain evidence="2">ATCC 31280</strain>
    </source>
</reference>
<dbReference type="GO" id="GO:0016853">
    <property type="term" value="F:isomerase activity"/>
    <property type="evidence" value="ECO:0007669"/>
    <property type="project" value="UniProtKB-KW"/>
</dbReference>
<dbReference type="AlphaFoldDB" id="A0AA45L4W8"/>
<sequence>MAGGAGGRTADDGAGGPDGALTGADVRSAAGECAAFLAGFADRDWAVPVPGLDWTVARTLAHLVDCLRWYALDLAGGVEELDCWLEPTDATADPAMLVRVLRAQSEVLAATIDAAPPGHRGWHPSGLPEPAGFAAMACDELLVHTWDAGRGLGAEFTPTGRQAAATLARLFPAHEPGADAWRALLWANGRVELPGRPLRTGWKWHGDPLT</sequence>
<dbReference type="Proteomes" id="UP000677152">
    <property type="component" value="Chromosome"/>
</dbReference>
<dbReference type="InterPro" id="IPR024344">
    <property type="entry name" value="MDMPI_metal-binding"/>
</dbReference>
<name>A0AA45L4W8_9PSEU</name>